<keyword evidence="5" id="KW-0804">Transcription</keyword>
<dbReference type="PROSITE" id="PS51755">
    <property type="entry name" value="OMPR_PHOB"/>
    <property type="match status" value="1"/>
</dbReference>
<dbReference type="Gene3D" id="1.10.10.10">
    <property type="entry name" value="Winged helix-like DNA-binding domain superfamily/Winged helix DNA-binding domain"/>
    <property type="match status" value="1"/>
</dbReference>
<evidence type="ECO:0000256" key="1">
    <source>
        <dbReference type="ARBA" id="ARBA00022553"/>
    </source>
</evidence>
<protein>
    <submittedName>
        <fullName evidence="10">Two-component system response regulator</fullName>
    </submittedName>
</protein>
<keyword evidence="3" id="KW-0805">Transcription regulation</keyword>
<evidence type="ECO:0000313" key="11">
    <source>
        <dbReference type="Proteomes" id="UP000502065"/>
    </source>
</evidence>
<accession>A0AAE7E127</accession>
<dbReference type="Pfam" id="PF00072">
    <property type="entry name" value="Response_reg"/>
    <property type="match status" value="1"/>
</dbReference>
<dbReference type="EMBL" id="CP030944">
    <property type="protein sequence ID" value="QKE25492.1"/>
    <property type="molecule type" value="Genomic_DNA"/>
</dbReference>
<keyword evidence="11" id="KW-1185">Reference proteome</keyword>
<dbReference type="RefSeq" id="WP_129094796.1">
    <property type="nucleotide sequence ID" value="NZ_CBCSAE010000001.1"/>
</dbReference>
<dbReference type="InterPro" id="IPR001867">
    <property type="entry name" value="OmpR/PhoB-type_DNA-bd"/>
</dbReference>
<evidence type="ECO:0000256" key="4">
    <source>
        <dbReference type="ARBA" id="ARBA00023125"/>
    </source>
</evidence>
<dbReference type="SMART" id="SM00862">
    <property type="entry name" value="Trans_reg_C"/>
    <property type="match status" value="1"/>
</dbReference>
<proteinExistence type="predicted"/>
<gene>
    <name evidence="10" type="ORF">AAQM_0727</name>
</gene>
<dbReference type="GO" id="GO:0005829">
    <property type="term" value="C:cytosol"/>
    <property type="evidence" value="ECO:0007669"/>
    <property type="project" value="TreeGrafter"/>
</dbReference>
<evidence type="ECO:0000259" key="9">
    <source>
        <dbReference type="PROSITE" id="PS51755"/>
    </source>
</evidence>
<evidence type="ECO:0000256" key="2">
    <source>
        <dbReference type="ARBA" id="ARBA00023012"/>
    </source>
</evidence>
<dbReference type="SMART" id="SM00448">
    <property type="entry name" value="REC"/>
    <property type="match status" value="1"/>
</dbReference>
<evidence type="ECO:0000256" key="3">
    <source>
        <dbReference type="ARBA" id="ARBA00023015"/>
    </source>
</evidence>
<keyword evidence="2" id="KW-0902">Two-component regulatory system</keyword>
<dbReference type="AlphaFoldDB" id="A0AAE7E127"/>
<keyword evidence="4 7" id="KW-0238">DNA-binding</keyword>
<reference evidence="10 11" key="1">
    <citation type="submission" date="2018-07" db="EMBL/GenBank/DDBJ databases">
        <title>Identification of phenol metabolism pathways in Arcobacter.</title>
        <authorList>
            <person name="Miller W.G."/>
            <person name="Yee E."/>
            <person name="Bono J.L."/>
        </authorList>
    </citation>
    <scope>NUCLEOTIDE SEQUENCE [LARGE SCALE GENOMIC DNA]</scope>
    <source>
        <strain evidence="10 11">W63</strain>
    </source>
</reference>
<dbReference type="InterPro" id="IPR011006">
    <property type="entry name" value="CheY-like_superfamily"/>
</dbReference>
<dbReference type="KEGG" id="aaqi:AAQM_0727"/>
<dbReference type="CDD" id="cd00383">
    <property type="entry name" value="trans_reg_C"/>
    <property type="match status" value="1"/>
</dbReference>
<keyword evidence="1 6" id="KW-0597">Phosphoprotein</keyword>
<dbReference type="Gene3D" id="3.40.50.2300">
    <property type="match status" value="1"/>
</dbReference>
<dbReference type="SUPFAM" id="SSF46894">
    <property type="entry name" value="C-terminal effector domain of the bipartite response regulators"/>
    <property type="match status" value="1"/>
</dbReference>
<dbReference type="SUPFAM" id="SSF52172">
    <property type="entry name" value="CheY-like"/>
    <property type="match status" value="1"/>
</dbReference>
<dbReference type="PANTHER" id="PTHR48111">
    <property type="entry name" value="REGULATOR OF RPOS"/>
    <property type="match status" value="1"/>
</dbReference>
<feature type="domain" description="OmpR/PhoB-type" evidence="9">
    <location>
        <begin position="142"/>
        <end position="236"/>
    </location>
</feature>
<dbReference type="GO" id="GO:0000156">
    <property type="term" value="F:phosphorelay response regulator activity"/>
    <property type="evidence" value="ECO:0007669"/>
    <property type="project" value="TreeGrafter"/>
</dbReference>
<evidence type="ECO:0000259" key="8">
    <source>
        <dbReference type="PROSITE" id="PS50110"/>
    </source>
</evidence>
<evidence type="ECO:0000256" key="6">
    <source>
        <dbReference type="PROSITE-ProRule" id="PRU00169"/>
    </source>
</evidence>
<dbReference type="GO" id="GO:0032993">
    <property type="term" value="C:protein-DNA complex"/>
    <property type="evidence" value="ECO:0007669"/>
    <property type="project" value="TreeGrafter"/>
</dbReference>
<feature type="domain" description="Response regulatory" evidence="8">
    <location>
        <begin position="8"/>
        <end position="123"/>
    </location>
</feature>
<dbReference type="Proteomes" id="UP000502065">
    <property type="component" value="Chromosome"/>
</dbReference>
<dbReference type="Pfam" id="PF00486">
    <property type="entry name" value="Trans_reg_C"/>
    <property type="match status" value="1"/>
</dbReference>
<name>A0AAE7E127_9BACT</name>
<dbReference type="InterPro" id="IPR016032">
    <property type="entry name" value="Sig_transdc_resp-reg_C-effctor"/>
</dbReference>
<dbReference type="InterPro" id="IPR036388">
    <property type="entry name" value="WH-like_DNA-bd_sf"/>
</dbReference>
<feature type="DNA-binding region" description="OmpR/PhoB-type" evidence="7">
    <location>
        <begin position="142"/>
        <end position="236"/>
    </location>
</feature>
<organism evidence="10 11">
    <name type="scientific">Arcobacter aquimarinus</name>
    <dbReference type="NCBI Taxonomy" id="1315211"/>
    <lineage>
        <taxon>Bacteria</taxon>
        <taxon>Pseudomonadati</taxon>
        <taxon>Campylobacterota</taxon>
        <taxon>Epsilonproteobacteria</taxon>
        <taxon>Campylobacterales</taxon>
        <taxon>Arcobacteraceae</taxon>
        <taxon>Arcobacter</taxon>
    </lineage>
</organism>
<evidence type="ECO:0000313" key="10">
    <source>
        <dbReference type="EMBL" id="QKE25492.1"/>
    </source>
</evidence>
<dbReference type="PANTHER" id="PTHR48111:SF1">
    <property type="entry name" value="TWO-COMPONENT RESPONSE REGULATOR ORR33"/>
    <property type="match status" value="1"/>
</dbReference>
<feature type="modified residue" description="4-aspartylphosphate" evidence="6">
    <location>
        <position position="58"/>
    </location>
</feature>
<evidence type="ECO:0000256" key="7">
    <source>
        <dbReference type="PROSITE-ProRule" id="PRU01091"/>
    </source>
</evidence>
<dbReference type="GO" id="GO:0006355">
    <property type="term" value="P:regulation of DNA-templated transcription"/>
    <property type="evidence" value="ECO:0007669"/>
    <property type="project" value="InterPro"/>
</dbReference>
<dbReference type="GO" id="GO:0000976">
    <property type="term" value="F:transcription cis-regulatory region binding"/>
    <property type="evidence" value="ECO:0007669"/>
    <property type="project" value="TreeGrafter"/>
</dbReference>
<evidence type="ECO:0000256" key="5">
    <source>
        <dbReference type="ARBA" id="ARBA00023163"/>
    </source>
</evidence>
<dbReference type="PROSITE" id="PS50110">
    <property type="entry name" value="RESPONSE_REGULATORY"/>
    <property type="match status" value="1"/>
</dbReference>
<dbReference type="InterPro" id="IPR001789">
    <property type="entry name" value="Sig_transdc_resp-reg_receiver"/>
</dbReference>
<dbReference type="InterPro" id="IPR039420">
    <property type="entry name" value="WalR-like"/>
</dbReference>
<sequence>MILNKDVNILIVEDEIIATEYLKNILYSLEFENIFTAENFEEALEEIKKQEIDLIFMDINISGSIDGINCAKILNKHYFLPIIFTTAYCDKETMIEAINTNCFGYIVKPFSVNEVQSSLLLTLSKLKEVKSSLLKENINLQQNVISLGFGQKFDFLNKTFYVNSIPINLTKNETNLLYVFCKNINQNLSYEILKEEVWTNKDISDSTIRDTVSRLKKKASNLNLENIVNLGYILKS</sequence>